<keyword evidence="1" id="KW-0812">Transmembrane</keyword>
<sequence>MVTYYRDATVEITSDRLRVGPAGYPISALHRVWHRRGSRRWSGVVNRGALGLLMLGPLVAATFGILVALLLETSIAVTAAIVAGSVVVGLAAVPVADLLLDQVDRSYDRGTRELELWALIGGAPVRLLHSTDARRFNQIYRALQRAVESSGVRS</sequence>
<organism evidence="2 3">
    <name type="scientific">Catenuloplanes atrovinosus</name>
    <dbReference type="NCBI Taxonomy" id="137266"/>
    <lineage>
        <taxon>Bacteria</taxon>
        <taxon>Bacillati</taxon>
        <taxon>Actinomycetota</taxon>
        <taxon>Actinomycetes</taxon>
        <taxon>Micromonosporales</taxon>
        <taxon>Micromonosporaceae</taxon>
        <taxon>Catenuloplanes</taxon>
    </lineage>
</organism>
<comment type="caution">
    <text evidence="2">The sequence shown here is derived from an EMBL/GenBank/DDBJ whole genome shotgun (WGS) entry which is preliminary data.</text>
</comment>
<dbReference type="EMBL" id="JAVDYB010000001">
    <property type="protein sequence ID" value="MDR7281144.1"/>
    <property type="molecule type" value="Genomic_DNA"/>
</dbReference>
<evidence type="ECO:0000256" key="1">
    <source>
        <dbReference type="SAM" id="Phobius"/>
    </source>
</evidence>
<name>A0AAE4CFM3_9ACTN</name>
<dbReference type="InterPro" id="IPR045629">
    <property type="entry name" value="DUF6232"/>
</dbReference>
<proteinExistence type="predicted"/>
<reference evidence="2" key="1">
    <citation type="submission" date="2023-07" db="EMBL/GenBank/DDBJ databases">
        <title>Sequencing the genomes of 1000 actinobacteria strains.</title>
        <authorList>
            <person name="Klenk H.-P."/>
        </authorList>
    </citation>
    <scope>NUCLEOTIDE SEQUENCE</scope>
    <source>
        <strain evidence="2">DSM 44707</strain>
    </source>
</reference>
<keyword evidence="1" id="KW-0472">Membrane</keyword>
<dbReference type="Pfam" id="PF19744">
    <property type="entry name" value="DUF6232"/>
    <property type="match status" value="1"/>
</dbReference>
<feature type="transmembrane region" description="Helical" evidence="1">
    <location>
        <begin position="49"/>
        <end position="71"/>
    </location>
</feature>
<accession>A0AAE4CFM3</accession>
<evidence type="ECO:0000313" key="3">
    <source>
        <dbReference type="Proteomes" id="UP001183643"/>
    </source>
</evidence>
<dbReference type="Proteomes" id="UP001183643">
    <property type="component" value="Unassembled WGS sequence"/>
</dbReference>
<dbReference type="RefSeq" id="WP_310376132.1">
    <property type="nucleotide sequence ID" value="NZ_JAVDYB010000001.1"/>
</dbReference>
<dbReference type="AlphaFoldDB" id="A0AAE4CFM3"/>
<keyword evidence="1" id="KW-1133">Transmembrane helix</keyword>
<keyword evidence="3" id="KW-1185">Reference proteome</keyword>
<gene>
    <name evidence="2" type="ORF">J2S41_007922</name>
</gene>
<feature type="transmembrane region" description="Helical" evidence="1">
    <location>
        <begin position="77"/>
        <end position="100"/>
    </location>
</feature>
<evidence type="ECO:0000313" key="2">
    <source>
        <dbReference type="EMBL" id="MDR7281144.1"/>
    </source>
</evidence>
<protein>
    <submittedName>
        <fullName evidence="2">Uncharacterized protein</fullName>
    </submittedName>
</protein>